<keyword evidence="5" id="KW-1185">Reference proteome</keyword>
<dbReference type="AlphaFoldDB" id="A0A250KQ10"/>
<gene>
    <name evidence="4" type="ORF">sS8_1807</name>
</gene>
<dbReference type="PANTHER" id="PTHR43080">
    <property type="entry name" value="CBS DOMAIN-CONTAINING PROTEIN CBSX3, MITOCHONDRIAL"/>
    <property type="match status" value="1"/>
</dbReference>
<reference evidence="4 5" key="1">
    <citation type="submission" date="2016-12" db="EMBL/GenBank/DDBJ databases">
        <title>Genome sequencing of Methylocaldum marinum.</title>
        <authorList>
            <person name="Takeuchi M."/>
            <person name="Kamagata Y."/>
            <person name="Hiraoka S."/>
            <person name="Oshima K."/>
            <person name="Hattori M."/>
            <person name="Iwasaki W."/>
        </authorList>
    </citation>
    <scope>NUCLEOTIDE SEQUENCE [LARGE SCALE GENOMIC DNA]</scope>
    <source>
        <strain evidence="4 5">S8</strain>
    </source>
</reference>
<evidence type="ECO:0000313" key="5">
    <source>
        <dbReference type="Proteomes" id="UP000266313"/>
    </source>
</evidence>
<dbReference type="EMBL" id="AP017928">
    <property type="protein sequence ID" value="BBA33763.1"/>
    <property type="molecule type" value="Genomic_DNA"/>
</dbReference>
<dbReference type="Gene3D" id="3.10.580.10">
    <property type="entry name" value="CBS-domain"/>
    <property type="match status" value="1"/>
</dbReference>
<evidence type="ECO:0000313" key="4">
    <source>
        <dbReference type="EMBL" id="BBA33763.1"/>
    </source>
</evidence>
<evidence type="ECO:0000256" key="2">
    <source>
        <dbReference type="PROSITE-ProRule" id="PRU00703"/>
    </source>
</evidence>
<dbReference type="PROSITE" id="PS51371">
    <property type="entry name" value="CBS"/>
    <property type="match status" value="2"/>
</dbReference>
<sequence length="152" mass="16523">MSVGQFCNRDTVILRKADAIVEAAKLMREFHVGSAVVVEDSAEGAKPVGIVTDRDLVVEILAAELDPGSVTVGDIMSYELLTAREDDGLWETLQRMRLKGVRRIPVVNPQGVLAGILTSDDLLEILAGELTELVKIIGKEQEREQRTRGGLG</sequence>
<proteinExistence type="predicted"/>
<dbReference type="KEGG" id="mmai:sS8_1807"/>
<evidence type="ECO:0000259" key="3">
    <source>
        <dbReference type="PROSITE" id="PS51371"/>
    </source>
</evidence>
<dbReference type="InterPro" id="IPR051257">
    <property type="entry name" value="Diverse_CBS-Domain"/>
</dbReference>
<dbReference type="InterPro" id="IPR046342">
    <property type="entry name" value="CBS_dom_sf"/>
</dbReference>
<dbReference type="Pfam" id="PF00571">
    <property type="entry name" value="CBS"/>
    <property type="match status" value="2"/>
</dbReference>
<feature type="domain" description="CBS" evidence="3">
    <location>
        <begin position="7"/>
        <end position="67"/>
    </location>
</feature>
<dbReference type="PANTHER" id="PTHR43080:SF2">
    <property type="entry name" value="CBS DOMAIN-CONTAINING PROTEIN"/>
    <property type="match status" value="1"/>
</dbReference>
<organism evidence="4 5">
    <name type="scientific">Methylocaldum marinum</name>
    <dbReference type="NCBI Taxonomy" id="1432792"/>
    <lineage>
        <taxon>Bacteria</taxon>
        <taxon>Pseudomonadati</taxon>
        <taxon>Pseudomonadota</taxon>
        <taxon>Gammaproteobacteria</taxon>
        <taxon>Methylococcales</taxon>
        <taxon>Methylococcaceae</taxon>
        <taxon>Methylocaldum</taxon>
    </lineage>
</organism>
<dbReference type="OrthoDB" id="9794094at2"/>
<evidence type="ECO:0000256" key="1">
    <source>
        <dbReference type="ARBA" id="ARBA00023122"/>
    </source>
</evidence>
<dbReference type="CDD" id="cd17775">
    <property type="entry name" value="CBS_pair_bact_arch"/>
    <property type="match status" value="1"/>
</dbReference>
<dbReference type="SMART" id="SM00116">
    <property type="entry name" value="CBS"/>
    <property type="match status" value="2"/>
</dbReference>
<name>A0A250KQ10_9GAMM</name>
<keyword evidence="1 2" id="KW-0129">CBS domain</keyword>
<accession>A0A250KQ10</accession>
<dbReference type="SUPFAM" id="SSF54631">
    <property type="entry name" value="CBS-domain pair"/>
    <property type="match status" value="1"/>
</dbReference>
<feature type="domain" description="CBS" evidence="3">
    <location>
        <begin position="76"/>
        <end position="132"/>
    </location>
</feature>
<dbReference type="Proteomes" id="UP000266313">
    <property type="component" value="Chromosome"/>
</dbReference>
<protein>
    <submittedName>
        <fullName evidence="4">CBS domain protein</fullName>
    </submittedName>
</protein>
<dbReference type="RefSeq" id="WP_119629323.1">
    <property type="nucleotide sequence ID" value="NZ_AP017928.1"/>
</dbReference>
<dbReference type="InterPro" id="IPR000644">
    <property type="entry name" value="CBS_dom"/>
</dbReference>